<dbReference type="GO" id="GO:0004714">
    <property type="term" value="F:transmembrane receptor protein tyrosine kinase activity"/>
    <property type="evidence" value="ECO:0007669"/>
    <property type="project" value="TreeGrafter"/>
</dbReference>
<protein>
    <submittedName>
        <fullName evidence="10">Protein kinase domain-containing protein</fullName>
    </submittedName>
</protein>
<dbReference type="GO" id="GO:0005886">
    <property type="term" value="C:plasma membrane"/>
    <property type="evidence" value="ECO:0007669"/>
    <property type="project" value="TreeGrafter"/>
</dbReference>
<feature type="domain" description="Protein kinase" evidence="8">
    <location>
        <begin position="289"/>
        <end position="572"/>
    </location>
</feature>
<dbReference type="SMART" id="SM00219">
    <property type="entry name" value="TyrKc"/>
    <property type="match status" value="1"/>
</dbReference>
<evidence type="ECO:0000256" key="4">
    <source>
        <dbReference type="ARBA" id="ARBA00022840"/>
    </source>
</evidence>
<dbReference type="InterPro" id="IPR000719">
    <property type="entry name" value="Prot_kinase_dom"/>
</dbReference>
<dbReference type="PROSITE" id="PS00109">
    <property type="entry name" value="PROTEIN_KINASE_TYR"/>
    <property type="match status" value="1"/>
</dbReference>
<name>A0A7E4VN86_PANRE</name>
<dbReference type="Gene3D" id="3.30.200.20">
    <property type="entry name" value="Phosphorylase Kinase, domain 1"/>
    <property type="match status" value="1"/>
</dbReference>
<dbReference type="InterPro" id="IPR001245">
    <property type="entry name" value="Ser-Thr/Tyr_kinase_cat_dom"/>
</dbReference>
<proteinExistence type="predicted"/>
<dbReference type="PANTHER" id="PTHR24416:SF600">
    <property type="entry name" value="PDGF- AND VEGF-RECEPTOR RELATED, ISOFORM J"/>
    <property type="match status" value="1"/>
</dbReference>
<dbReference type="InterPro" id="IPR020635">
    <property type="entry name" value="Tyr_kinase_cat_dom"/>
</dbReference>
<sequence>MLSSHGHSSLIIPLLNTFIFVILTFSHNFVKAETDARDRRPNGPPPGPPPPPWMWPGNDVPLHFQFDNNRFSRLPPDQRQNFEGPKTSEQQQHFEMLPTRSANESSLDSSDDSSMEDDSDDANHTFSTKQAAMGANKWPTRGGGNGIDDFHQGDMQPNNQGPWQGDPNGRFVNQPPMPPSMLKAKKDFDFDDHDYDDKKKDSTHAGLKVGLGVGISVGVSIILIAIIIFACWRWRRNKKKLSSLMGSNGRSILGSSASSSTSGGSNNYIDNLPVVVDDQWAMDRRNVIVDYETKLGSGAFCNVHKGKIKGPAAVRVVSQNLIAVQKFTDCEIAVKVLPAFADDIARSDFMQEINFMKSLNYHPHLVSMLGYVPDGRNPLLIVEYCAQGDLLHFVRQHRAIIEHGYENGAGLKILSLVSFAWQISAGLEYLNSVGCIHRDVAARNVLLDADQTCKIADFGLCRLTDNLLYTARGGRLPIRWMALESLKSFEYSFKSDTWAYGVLLWELTSLGQVPYSNVENHLIMEFLEAGNRLEKPVHCPKEIYELMECCWRADPLQRPSFTDICEFLRKVLENAAPDYGYVIQELPNAADDHVDDV</sequence>
<feature type="compositionally biased region" description="Acidic residues" evidence="6">
    <location>
        <begin position="109"/>
        <end position="120"/>
    </location>
</feature>
<dbReference type="GO" id="GO:0005524">
    <property type="term" value="F:ATP binding"/>
    <property type="evidence" value="ECO:0007669"/>
    <property type="project" value="UniProtKB-KW"/>
</dbReference>
<keyword evidence="3" id="KW-0418">Kinase</keyword>
<keyword evidence="5" id="KW-0829">Tyrosine-protein kinase</keyword>
<dbReference type="Gene3D" id="1.10.510.10">
    <property type="entry name" value="Transferase(Phosphotransferase) domain 1"/>
    <property type="match status" value="1"/>
</dbReference>
<feature type="transmembrane region" description="Helical" evidence="7">
    <location>
        <begin position="12"/>
        <end position="30"/>
    </location>
</feature>
<dbReference type="PRINTS" id="PR00109">
    <property type="entry name" value="TYRKINASE"/>
</dbReference>
<dbReference type="InterPro" id="IPR050122">
    <property type="entry name" value="RTK"/>
</dbReference>
<dbReference type="Proteomes" id="UP000492821">
    <property type="component" value="Unassembled WGS sequence"/>
</dbReference>
<dbReference type="PANTHER" id="PTHR24416">
    <property type="entry name" value="TYROSINE-PROTEIN KINASE RECEPTOR"/>
    <property type="match status" value="1"/>
</dbReference>
<feature type="transmembrane region" description="Helical" evidence="7">
    <location>
        <begin position="209"/>
        <end position="232"/>
    </location>
</feature>
<dbReference type="PROSITE" id="PS50011">
    <property type="entry name" value="PROTEIN_KINASE_DOM"/>
    <property type="match status" value="1"/>
</dbReference>
<feature type="compositionally biased region" description="Pro residues" evidence="6">
    <location>
        <begin position="42"/>
        <end position="54"/>
    </location>
</feature>
<keyword evidence="1" id="KW-0808">Transferase</keyword>
<keyword evidence="4" id="KW-0067">ATP-binding</keyword>
<evidence type="ECO:0000256" key="7">
    <source>
        <dbReference type="SAM" id="Phobius"/>
    </source>
</evidence>
<dbReference type="AlphaFoldDB" id="A0A7E4VN86"/>
<keyword evidence="9" id="KW-1185">Reference proteome</keyword>
<evidence type="ECO:0000256" key="3">
    <source>
        <dbReference type="ARBA" id="ARBA00022777"/>
    </source>
</evidence>
<dbReference type="FunFam" id="1.10.510.10:FF:000554">
    <property type="entry name" value="Predicted protein"/>
    <property type="match status" value="1"/>
</dbReference>
<dbReference type="GO" id="GO:0043235">
    <property type="term" value="C:receptor complex"/>
    <property type="evidence" value="ECO:0007669"/>
    <property type="project" value="TreeGrafter"/>
</dbReference>
<keyword evidence="7" id="KW-0812">Transmembrane</keyword>
<keyword evidence="7" id="KW-0472">Membrane</keyword>
<evidence type="ECO:0000256" key="1">
    <source>
        <dbReference type="ARBA" id="ARBA00022679"/>
    </source>
</evidence>
<evidence type="ECO:0000256" key="6">
    <source>
        <dbReference type="SAM" id="MobiDB-lite"/>
    </source>
</evidence>
<keyword evidence="7" id="KW-1133">Transmembrane helix</keyword>
<dbReference type="InterPro" id="IPR011009">
    <property type="entry name" value="Kinase-like_dom_sf"/>
</dbReference>
<dbReference type="InterPro" id="IPR008266">
    <property type="entry name" value="Tyr_kinase_AS"/>
</dbReference>
<evidence type="ECO:0000256" key="5">
    <source>
        <dbReference type="ARBA" id="ARBA00023137"/>
    </source>
</evidence>
<organism evidence="9 10">
    <name type="scientific">Panagrellus redivivus</name>
    <name type="common">Microworm</name>
    <dbReference type="NCBI Taxonomy" id="6233"/>
    <lineage>
        <taxon>Eukaryota</taxon>
        <taxon>Metazoa</taxon>
        <taxon>Ecdysozoa</taxon>
        <taxon>Nematoda</taxon>
        <taxon>Chromadorea</taxon>
        <taxon>Rhabditida</taxon>
        <taxon>Tylenchina</taxon>
        <taxon>Panagrolaimomorpha</taxon>
        <taxon>Panagrolaimoidea</taxon>
        <taxon>Panagrolaimidae</taxon>
        <taxon>Panagrellus</taxon>
    </lineage>
</organism>
<dbReference type="CDD" id="cd00192">
    <property type="entry name" value="PTKc"/>
    <property type="match status" value="1"/>
</dbReference>
<dbReference type="Pfam" id="PF07714">
    <property type="entry name" value="PK_Tyr_Ser-Thr"/>
    <property type="match status" value="1"/>
</dbReference>
<evidence type="ECO:0000313" key="9">
    <source>
        <dbReference type="Proteomes" id="UP000492821"/>
    </source>
</evidence>
<accession>A0A7E4VN86</accession>
<reference evidence="10" key="2">
    <citation type="submission" date="2020-10" db="UniProtKB">
        <authorList>
            <consortium name="WormBaseParasite"/>
        </authorList>
    </citation>
    <scope>IDENTIFICATION</scope>
</reference>
<keyword evidence="2" id="KW-0547">Nucleotide-binding</keyword>
<dbReference type="WBParaSite" id="Pan_g22616.t1">
    <property type="protein sequence ID" value="Pan_g22616.t1"/>
    <property type="gene ID" value="Pan_g22616"/>
</dbReference>
<evidence type="ECO:0000259" key="8">
    <source>
        <dbReference type="PROSITE" id="PS50011"/>
    </source>
</evidence>
<evidence type="ECO:0000313" key="10">
    <source>
        <dbReference type="WBParaSite" id="Pan_g22616.t1"/>
    </source>
</evidence>
<dbReference type="GO" id="GO:0007169">
    <property type="term" value="P:cell surface receptor protein tyrosine kinase signaling pathway"/>
    <property type="evidence" value="ECO:0007669"/>
    <property type="project" value="TreeGrafter"/>
</dbReference>
<reference evidence="9" key="1">
    <citation type="journal article" date="2013" name="Genetics">
        <title>The draft genome and transcriptome of Panagrellus redivivus are shaped by the harsh demands of a free-living lifestyle.</title>
        <authorList>
            <person name="Srinivasan J."/>
            <person name="Dillman A.R."/>
            <person name="Macchietto M.G."/>
            <person name="Heikkinen L."/>
            <person name="Lakso M."/>
            <person name="Fracchia K.M."/>
            <person name="Antoshechkin I."/>
            <person name="Mortazavi A."/>
            <person name="Wong G."/>
            <person name="Sternberg P.W."/>
        </authorList>
    </citation>
    <scope>NUCLEOTIDE SEQUENCE [LARGE SCALE GENOMIC DNA]</scope>
    <source>
        <strain evidence="9">MT8872</strain>
    </source>
</reference>
<dbReference type="SUPFAM" id="SSF56112">
    <property type="entry name" value="Protein kinase-like (PK-like)"/>
    <property type="match status" value="1"/>
</dbReference>
<evidence type="ECO:0000256" key="2">
    <source>
        <dbReference type="ARBA" id="ARBA00022741"/>
    </source>
</evidence>
<feature type="region of interest" description="Disordered" evidence="6">
    <location>
        <begin position="34"/>
        <end position="145"/>
    </location>
</feature>